<name>A0A0G4HR11_9ALVE</name>
<feature type="region of interest" description="Disordered" evidence="14">
    <location>
        <begin position="313"/>
        <end position="381"/>
    </location>
</feature>
<protein>
    <recommendedName>
        <fullName evidence="12">Tubulin--tyrosine ligase</fullName>
        <ecNumber evidence="11">6.3.2.25</ecNumber>
    </recommendedName>
</protein>
<dbReference type="PANTHER" id="PTHR46570">
    <property type="entry name" value="TUBULIN--TYROSINE LIGASE"/>
    <property type="match status" value="1"/>
</dbReference>
<evidence type="ECO:0000256" key="12">
    <source>
        <dbReference type="ARBA" id="ARBA00041021"/>
    </source>
</evidence>
<evidence type="ECO:0000256" key="8">
    <source>
        <dbReference type="ARBA" id="ARBA00022842"/>
    </source>
</evidence>
<accession>A0A0G4HR11</accession>
<feature type="compositionally biased region" description="Basic and acidic residues" evidence="14">
    <location>
        <begin position="370"/>
        <end position="381"/>
    </location>
</feature>
<dbReference type="EMBL" id="CDMZ01003537">
    <property type="protein sequence ID" value="CEM46735.1"/>
    <property type="molecule type" value="Genomic_DNA"/>
</dbReference>
<evidence type="ECO:0000256" key="11">
    <source>
        <dbReference type="ARBA" id="ARBA00038960"/>
    </source>
</evidence>
<keyword evidence="9" id="KW-0630">Potassium</keyword>
<dbReference type="GO" id="GO:0004835">
    <property type="term" value="F:tubulin-tyrosine ligase activity"/>
    <property type="evidence" value="ECO:0007669"/>
    <property type="project" value="UniProtKB-EC"/>
</dbReference>
<comment type="cofactor">
    <cofactor evidence="1">
        <name>Mg(2+)</name>
        <dbReference type="ChEBI" id="CHEBI:18420"/>
    </cofactor>
</comment>
<organism evidence="15">
    <name type="scientific">Chromera velia CCMP2878</name>
    <dbReference type="NCBI Taxonomy" id="1169474"/>
    <lineage>
        <taxon>Eukaryota</taxon>
        <taxon>Sar</taxon>
        <taxon>Alveolata</taxon>
        <taxon>Colpodellida</taxon>
        <taxon>Chromeraceae</taxon>
        <taxon>Chromera</taxon>
    </lineage>
</organism>
<evidence type="ECO:0000313" key="15">
    <source>
        <dbReference type="EMBL" id="CEM46735.1"/>
    </source>
</evidence>
<evidence type="ECO:0000256" key="3">
    <source>
        <dbReference type="ARBA" id="ARBA00006820"/>
    </source>
</evidence>
<sequence length="544" mass="59390">MSRDVLVTHDRVFWDGVHSLHGISSPLSKVRAPLRSVFLERGWRKTDCTAECGVPLLSLRTRRTGDFECNPEKGSMLPLIRQLQQSHSDALDDKRLLAALLEDSFSEHTEETDERKGRVTPRTWLPKLSQTGGQRALSICNFPPREHETPSHGFFLKHRHGVKGRAVTHFRSSAALMDTLGKIQSPEDFVIQEAVPPLQLPPDGRKFAIRAHALLVTSPVFRLWVHRGSIVVLPHAAPYSRDSSDKAAHVSQMGRHHPSPFLLDELEAQLPSLRGSAGGVPGVRAQINRAAAEVVSAAACRLRCSRCPPLLQTQREGRSSAKESGGDSDPQGDCVTHKKGEGGNGQEEPSGALPEGAPHHGKSRLTNRGAGEESKGRYRKGERCPDFSCLPRVEEQLQAPISVCSSLCSLRPVLYQLMGLDFVIDEKGRVVLLEVNTYPALGDGTMSAVPTGVYRSLLDDFIVLVLGLAALSETAPTSESSGSCAGAAAQTKVETASDVLDWSEIESKKTFSPFERNLTAVWEALQELERAVSGVWEYVPLSSH</sequence>
<dbReference type="AlphaFoldDB" id="A0A0G4HR11"/>
<dbReference type="EC" id="6.3.2.25" evidence="11"/>
<evidence type="ECO:0000256" key="2">
    <source>
        <dbReference type="ARBA" id="ARBA00001958"/>
    </source>
</evidence>
<dbReference type="GO" id="GO:0005876">
    <property type="term" value="C:spindle microtubule"/>
    <property type="evidence" value="ECO:0007669"/>
    <property type="project" value="TreeGrafter"/>
</dbReference>
<evidence type="ECO:0000256" key="6">
    <source>
        <dbReference type="ARBA" id="ARBA00022741"/>
    </source>
</evidence>
<comment type="similarity">
    <text evidence="3">Belongs to the tubulin--tyrosine ligase family.</text>
</comment>
<keyword evidence="8" id="KW-0460">Magnesium</keyword>
<dbReference type="GO" id="GO:0000226">
    <property type="term" value="P:microtubule cytoskeleton organization"/>
    <property type="evidence" value="ECO:0007669"/>
    <property type="project" value="TreeGrafter"/>
</dbReference>
<comment type="function">
    <text evidence="10">Catalyzes the post-translational addition of a tyrosine to the C-terminal end of detyrosinated alpha-tubulin.</text>
</comment>
<comment type="subunit">
    <text evidence="4">Monomer.</text>
</comment>
<feature type="compositionally biased region" description="Basic and acidic residues" evidence="14">
    <location>
        <begin position="315"/>
        <end position="325"/>
    </location>
</feature>
<dbReference type="PANTHER" id="PTHR46570:SF1">
    <property type="entry name" value="TUBULIN--TYROSINE LIGASE"/>
    <property type="match status" value="1"/>
</dbReference>
<evidence type="ECO:0000256" key="14">
    <source>
        <dbReference type="SAM" id="MobiDB-lite"/>
    </source>
</evidence>
<evidence type="ECO:0000256" key="13">
    <source>
        <dbReference type="ARBA" id="ARBA00047950"/>
    </source>
</evidence>
<comment type="cofactor">
    <cofactor evidence="2">
        <name>K(+)</name>
        <dbReference type="ChEBI" id="CHEBI:29103"/>
    </cofactor>
</comment>
<dbReference type="Pfam" id="PF03133">
    <property type="entry name" value="TTL"/>
    <property type="match status" value="1"/>
</dbReference>
<dbReference type="VEuPathDB" id="CryptoDB:Cvel_8021"/>
<evidence type="ECO:0000256" key="10">
    <source>
        <dbReference type="ARBA" id="ARBA00037791"/>
    </source>
</evidence>
<dbReference type="GO" id="GO:0005524">
    <property type="term" value="F:ATP binding"/>
    <property type="evidence" value="ECO:0007669"/>
    <property type="project" value="UniProtKB-KW"/>
</dbReference>
<reference evidence="15" key="1">
    <citation type="submission" date="2014-11" db="EMBL/GenBank/DDBJ databases">
        <authorList>
            <person name="Otto D Thomas"/>
            <person name="Naeem Raeece"/>
        </authorList>
    </citation>
    <scope>NUCLEOTIDE SEQUENCE</scope>
</reference>
<evidence type="ECO:0000256" key="7">
    <source>
        <dbReference type="ARBA" id="ARBA00022840"/>
    </source>
</evidence>
<comment type="catalytic activity">
    <reaction evidence="13">
        <text>C-terminal L-alpha-aminoacyl-L-glutamyl-L-glutamyl-[tubulin] + L-tyrosine + ATP = C-terminal L-alpha-aminoacyl-L-glutamyl-L-glutamyl-L-tyrosyl-[tubulin] + ADP + phosphate + H(+)</text>
        <dbReference type="Rhea" id="RHEA:17605"/>
        <dbReference type="Rhea" id="RHEA-COMP:16434"/>
        <dbReference type="Rhea" id="RHEA-COMP:16435"/>
        <dbReference type="ChEBI" id="CHEBI:15378"/>
        <dbReference type="ChEBI" id="CHEBI:30616"/>
        <dbReference type="ChEBI" id="CHEBI:43474"/>
        <dbReference type="ChEBI" id="CHEBI:58315"/>
        <dbReference type="ChEBI" id="CHEBI:149554"/>
        <dbReference type="ChEBI" id="CHEBI:149555"/>
        <dbReference type="ChEBI" id="CHEBI:456216"/>
        <dbReference type="EC" id="6.3.2.25"/>
    </reaction>
</comment>
<dbReference type="Gene3D" id="3.30.470.20">
    <property type="entry name" value="ATP-grasp fold, B domain"/>
    <property type="match status" value="1"/>
</dbReference>
<keyword evidence="7" id="KW-0067">ATP-binding</keyword>
<keyword evidence="6" id="KW-0547">Nucleotide-binding</keyword>
<dbReference type="SUPFAM" id="SSF56059">
    <property type="entry name" value="Glutathione synthetase ATP-binding domain-like"/>
    <property type="match status" value="1"/>
</dbReference>
<dbReference type="InterPro" id="IPR052492">
    <property type="entry name" value="Tubulin-tyrosine_ligase"/>
</dbReference>
<evidence type="ECO:0000256" key="5">
    <source>
        <dbReference type="ARBA" id="ARBA00022598"/>
    </source>
</evidence>
<evidence type="ECO:0000256" key="1">
    <source>
        <dbReference type="ARBA" id="ARBA00001946"/>
    </source>
</evidence>
<gene>
    <name evidence="15" type="ORF">Cvel_8021</name>
</gene>
<evidence type="ECO:0000256" key="4">
    <source>
        <dbReference type="ARBA" id="ARBA00011245"/>
    </source>
</evidence>
<dbReference type="InterPro" id="IPR004344">
    <property type="entry name" value="TTL/TTLL_fam"/>
</dbReference>
<keyword evidence="5" id="KW-0436">Ligase</keyword>
<evidence type="ECO:0000256" key="9">
    <source>
        <dbReference type="ARBA" id="ARBA00022958"/>
    </source>
</evidence>
<proteinExistence type="inferred from homology"/>